<feature type="compositionally biased region" description="Polar residues" evidence="1">
    <location>
        <begin position="1550"/>
        <end position="1561"/>
    </location>
</feature>
<organism evidence="3 4">
    <name type="scientific">Hyalella azteca</name>
    <name type="common">Amphipod</name>
    <dbReference type="NCBI Taxonomy" id="294128"/>
    <lineage>
        <taxon>Eukaryota</taxon>
        <taxon>Metazoa</taxon>
        <taxon>Ecdysozoa</taxon>
        <taxon>Arthropoda</taxon>
        <taxon>Crustacea</taxon>
        <taxon>Multicrustacea</taxon>
        <taxon>Malacostraca</taxon>
        <taxon>Eumalacostraca</taxon>
        <taxon>Peracarida</taxon>
        <taxon>Amphipoda</taxon>
        <taxon>Senticaudata</taxon>
        <taxon>Talitrida</taxon>
        <taxon>Talitroidea</taxon>
        <taxon>Hyalellidae</taxon>
        <taxon>Hyalella</taxon>
    </lineage>
</organism>
<accession>A0A8B7PBD5</accession>
<feature type="compositionally biased region" description="Polar residues" evidence="1">
    <location>
        <begin position="384"/>
        <end position="394"/>
    </location>
</feature>
<feature type="region of interest" description="Disordered" evidence="1">
    <location>
        <begin position="1152"/>
        <end position="1179"/>
    </location>
</feature>
<feature type="compositionally biased region" description="Polar residues" evidence="1">
    <location>
        <begin position="2740"/>
        <end position="2751"/>
    </location>
</feature>
<feature type="compositionally biased region" description="Polar residues" evidence="1">
    <location>
        <begin position="2272"/>
        <end position="2281"/>
    </location>
</feature>
<dbReference type="RefSeq" id="XP_018023022.1">
    <property type="nucleotide sequence ID" value="XM_018167533.2"/>
</dbReference>
<feature type="region of interest" description="Disordered" evidence="1">
    <location>
        <begin position="1"/>
        <end position="23"/>
    </location>
</feature>
<feature type="region of interest" description="Disordered" evidence="1">
    <location>
        <begin position="2176"/>
        <end position="2283"/>
    </location>
</feature>
<protein>
    <submittedName>
        <fullName evidence="4">Serine-rich adhesin for platelets</fullName>
    </submittedName>
</protein>
<feature type="compositionally biased region" description="Low complexity" evidence="1">
    <location>
        <begin position="1155"/>
        <end position="1171"/>
    </location>
</feature>
<feature type="compositionally biased region" description="Basic and acidic residues" evidence="1">
    <location>
        <begin position="1419"/>
        <end position="1434"/>
    </location>
</feature>
<feature type="compositionally biased region" description="Polar residues" evidence="1">
    <location>
        <begin position="1506"/>
        <end position="1516"/>
    </location>
</feature>
<sequence length="2792" mass="299944">MEEEVQRCSVPEEEACESSSDIEELQIESLQPEELDLDSDLELCESDFGNIPCADILVPHIPLDSIPQHNEPLNPQLPPRLPLTNARSPCGSFLVSSAPPRDSDLPVAGCDAPHEGSDDIRLVESRNNERLCKAMENTTKKEGRIPDEISTVSAKNSGTLTPAVIGSQHVYSDDQQKDDGPVNFHGTSLEPKELQPKTVSPRVVMRAELKRNDAQLDYERVESLHVDKGAESLLSNAVLREPRSSESCDSLSRDHPEKGGRPIKSDSCDDEVTVLDMLDPLAVDEQELLAVAELSNHDTDDHEAPLSIDEGETLITDHVSTSKRIISSNPSLMKEEESGASNTSTVNKSLASICSSLTRETSATTNSLTHKDDSKVFPTSLTHHKSTVTQSSVNKPRMKGKSTVKRKTQFRCYKEGEYRCLSLSLSPSNRLFHTLDVLRNRIKPPKTVSTFPSCSPSMPSTTTSEMRPSHSNRLNLPQESITKSYFLSNKFNGYKGKRVEDFSELKGEINPTCQKNYPTEVSNLNECRNAFTTSREDVSKGSKCRTKSSRGSNMDDNIPVVSIADCSTPQLISNPVAETCILKSSPYLNLSATSLRQSFGGLDNEGSQPMISIPDCTPTLSSVDLSSFANMDHHQLLSAFELAEESLNSMSEITGIEIPITFPDCNVRNENQLKKNSSFNQSSFESVDSSSIPVLSLSENFVGHGNLDALPLLDLLESGTLAGSSSDLIVTKVVTPAVPPPVSAVMPGVFDKVPNKIESSVKTANSPSSCKRQRDISPLWSCRPTILAHRSRTKSSSKGTLLKTQRVEDPSRSETQYVQILGNSHGTSNMRNVLNIPSDASIKSAMMVLSPDPPVSSQSKIFMNSQKYSKKHKISERRHMAVECSTMKSVSDGHKITSRCIAEKSASDRTFETPQVQYLKENSTFILRDLLLAENTIPLNGLSETLQCIEGQIPSFRYGLETSILSSAQNEHLNTPDPRGSSEFLQRDVNVGIVKNETSFVHTGDESSFDPQRCKPSVAVKPSTFMEQNVPLKLPLLKVKVETSSHDSLPETLTNSTAGTLVPTCIVKTEGAVIGSPPNNGPIQDLPDLWHNENTITGPPAILKVKNEPGSPESTMPNDVFFNHEIVAKSEDIERPTSISPSGWLCDYLTSPTRSESNVSSHPTSTSISRSDGMAPASAINHNTKDSAFIINNGLRVPASIINSSSNVFSEKKAISISYASSDCGISSDLFTTGGELGPLDSRIRPSLEPSVGCTMEQSIEPCIKVKMEAGSERRPGPDLESFTSLEYIESLIEPECEPGSGCGVDLQPLSWVVEKKCRQKRGIGPRSRVRVLPASALLKKRKSKAQKDSRYKSKKKKFAGREVSFSSLDLGSVPLLQLAHIRKNKAVVKLRRLSPSTILRHQKDGVSSGISGANDSKTTTERHEDNSQDDSLKKNQLSGVVNDGSHGCISDGRRVSRGSKSADEYDSSFQSTSFSESSSNEEFEYWHSSRLRKLTLYRKRRMSSRRTAGSKSYVESDSDDDEKSCREEYYIRPSSTNLLDRPAKKRRTANFNLCESPNQKDSSELVPNKSTVKESSEASDNRVTTHGSLSHEPDDSNHMQENKGPGTSFTANTFLTSQHDSECDAVLASDSTKQDYVIAAQVHDACIKMTLLRRSLLRETSARLGLSTNTETTHLPDGDLSENIMKPTINDNQNVEEAKPFPNDNRNGEERHLLGDLKVDKEGKQMLEDFKDNKGPNQLIDECENTDEQTNPLKQNGLNASQNIQPAMEARANCSKIVPAEEGCHEDDVEVLRNDKDVLEGTLDVFSGDDCSEDESLKSDIHKLAESIQCWGDEENGDASWVREHGSLFPKSSITASNMSNVSVTYTCSTKSTSYTNFTAFTSTTSIFPTPSTPTTSTPTPSTPTTSTPTTSTPTTSTPTTSTPTASTPTASTPAASTPAASTPTAFTPTTSTPTTSTPTTSTPTMSTPTTSTPTSTSSPSTSSPSTSSPTTSSPTTSSPTTSSTSTSSTSSPTTSSPCKTINKSPPKTSSLTTSLQRSTVLRPSPDCGYESLEDDRCVSIAPSVCNVDAPSGEVTTAPSGKVAAAPSGEVAAAPSGVVAAAPYAEVTTAPSGKVAVAPSGEVAAAPSGVVVAASYAEVTTALSGQVNTAPSGPVATAPSSPVATASYGPVATAPSGPVATAPSGPVATAPSGPVATATSGPVATAPPGRVTTALSGQVNTAPSGPVATAPSSPVATAPSGPVATAPSGQLTTTPSGPVATAPSGPVATTPCGQVTTSPSGPVATALSGEVASAPSGMSLALNEILTYKNAMETFRSPGALKEELNSDASDNRDLPPSAGVAGAGQISGWFTSLKDAAGSQQVDADCCDFSLSFNPVSGSYPQVREGCLLGLGNDLLDVKSGISGYVSDSHDFEGGIFGVENNLLDELEECDLSDDLNPFDLVFAVDRRLEGVRPPENSAGSWEALEKLDSPDLPESDSDVDDSIEDPTVNQRQELCCPRCSFKTRNPVHYSQHTLSAHPSLAGRKSKWGNSVSSRPEAPDKEEDEQIEKQNRQTNDGKRLKRMYVRRRASLGFEQYSCGRCPYETSNLLEFRRHKRKSHETATGKGPTRVGGLGREQGQKKFQCAVCKFSTANARYFSVHRAAHKLRKGGPQPCKLLSSTHSSMEQGGVGRLRKYKCALCNYVTLNEGSYMRHVTQAHSSSPSSAHSQDLSIHSPDPSTNSPGPSTHSPGLSPRSHDPSTSTHFSQSSPMFRHILPKPWRAELNTSSFTTSPRLSLYSKPDPSSEINKLL</sequence>
<feature type="compositionally biased region" description="Basic residues" evidence="1">
    <location>
        <begin position="396"/>
        <end position="405"/>
    </location>
</feature>
<dbReference type="SMART" id="SM00355">
    <property type="entry name" value="ZnF_C2H2"/>
    <property type="match status" value="4"/>
</dbReference>
<dbReference type="InterPro" id="IPR013087">
    <property type="entry name" value="Znf_C2H2_type"/>
</dbReference>
<feature type="compositionally biased region" description="Basic and acidic residues" evidence="1">
    <location>
        <begin position="1590"/>
        <end position="1602"/>
    </location>
</feature>
<dbReference type="GeneID" id="108679026"/>
<feature type="region of interest" description="Disordered" evidence="1">
    <location>
        <begin position="1502"/>
        <end position="1529"/>
    </location>
</feature>
<proteinExistence type="predicted"/>
<dbReference type="Gene3D" id="3.30.160.60">
    <property type="entry name" value="Classic Zinc Finger"/>
    <property type="match status" value="1"/>
</dbReference>
<feature type="compositionally biased region" description="Basic and acidic residues" evidence="1">
    <location>
        <begin position="1572"/>
        <end position="1581"/>
    </location>
</feature>
<reference evidence="4" key="1">
    <citation type="submission" date="2025-08" db="UniProtKB">
        <authorList>
            <consortium name="RefSeq"/>
        </authorList>
    </citation>
    <scope>IDENTIFICATION</scope>
</reference>
<feature type="compositionally biased region" description="Acidic residues" evidence="1">
    <location>
        <begin position="11"/>
        <end position="23"/>
    </location>
</feature>
<feature type="compositionally biased region" description="Basic and acidic residues" evidence="1">
    <location>
        <begin position="240"/>
        <end position="267"/>
    </location>
</feature>
<feature type="region of interest" description="Disordered" evidence="1">
    <location>
        <begin position="2772"/>
        <end position="2792"/>
    </location>
</feature>
<feature type="region of interest" description="Disordered" evidence="1">
    <location>
        <begin position="1885"/>
        <end position="2049"/>
    </location>
</feature>
<evidence type="ECO:0000259" key="2">
    <source>
        <dbReference type="SMART" id="SM00355"/>
    </source>
</evidence>
<feature type="domain" description="C2H2-type" evidence="2">
    <location>
        <begin position="2624"/>
        <end position="2646"/>
    </location>
</feature>
<feature type="region of interest" description="Disordered" evidence="1">
    <location>
        <begin position="447"/>
        <end position="474"/>
    </location>
</feature>
<dbReference type="KEGG" id="hazt:108679026"/>
<dbReference type="PANTHER" id="PTHR48125">
    <property type="entry name" value="LP07818P1"/>
    <property type="match status" value="1"/>
</dbReference>
<feature type="region of interest" description="Disordered" evidence="1">
    <location>
        <begin position="384"/>
        <end position="405"/>
    </location>
</feature>
<feature type="compositionally biased region" description="Basic and acidic residues" evidence="1">
    <location>
        <begin position="2549"/>
        <end position="2560"/>
    </location>
</feature>
<dbReference type="Proteomes" id="UP000694843">
    <property type="component" value="Unplaced"/>
</dbReference>
<feature type="region of interest" description="Disordered" evidence="1">
    <location>
        <begin position="2454"/>
        <end position="2489"/>
    </location>
</feature>
<feature type="domain" description="C2H2-type" evidence="2">
    <location>
        <begin position="2578"/>
        <end position="2601"/>
    </location>
</feature>
<keyword evidence="3" id="KW-1185">Reference proteome</keyword>
<feature type="compositionally biased region" description="Low complexity" evidence="1">
    <location>
        <begin position="449"/>
        <end position="466"/>
    </location>
</feature>
<evidence type="ECO:0000313" key="4">
    <source>
        <dbReference type="RefSeq" id="XP_018023022.1"/>
    </source>
</evidence>
<feature type="domain" description="C2H2-type" evidence="2">
    <location>
        <begin position="2497"/>
        <end position="2520"/>
    </location>
</feature>
<evidence type="ECO:0000313" key="3">
    <source>
        <dbReference type="Proteomes" id="UP000694843"/>
    </source>
</evidence>
<feature type="compositionally biased region" description="Low complexity" evidence="1">
    <location>
        <begin position="2699"/>
        <end position="2709"/>
    </location>
</feature>
<feature type="region of interest" description="Disordered" evidence="1">
    <location>
        <begin position="238"/>
        <end position="268"/>
    </location>
</feature>
<feature type="compositionally biased region" description="Polar residues" evidence="1">
    <location>
        <begin position="1409"/>
        <end position="1418"/>
    </location>
</feature>
<feature type="region of interest" description="Disordered" evidence="1">
    <location>
        <begin position="2517"/>
        <end position="2561"/>
    </location>
</feature>
<gene>
    <name evidence="4" type="primary">LOC108679026</name>
</gene>
<dbReference type="OrthoDB" id="6114770at2759"/>
<dbReference type="PANTHER" id="PTHR48125:SF10">
    <property type="entry name" value="OS12G0136300 PROTEIN"/>
    <property type="match status" value="1"/>
</dbReference>
<name>A0A8B7PBD5_HYAAZ</name>
<feature type="compositionally biased region" description="Low complexity" evidence="1">
    <location>
        <begin position="2223"/>
        <end position="2250"/>
    </location>
</feature>
<feature type="region of interest" description="Disordered" evidence="1">
    <location>
        <begin position="1550"/>
        <end position="1613"/>
    </location>
</feature>
<feature type="domain" description="C2H2-type" evidence="2">
    <location>
        <begin position="2677"/>
        <end position="2700"/>
    </location>
</feature>
<evidence type="ECO:0000256" key="1">
    <source>
        <dbReference type="SAM" id="MobiDB-lite"/>
    </source>
</evidence>
<feature type="compositionally biased region" description="Polar residues" evidence="1">
    <location>
        <begin position="2710"/>
        <end position="2731"/>
    </location>
</feature>
<feature type="region of interest" description="Disordered" evidence="1">
    <location>
        <begin position="2696"/>
        <end position="2751"/>
    </location>
</feature>
<feature type="region of interest" description="Disordered" evidence="1">
    <location>
        <begin position="1400"/>
        <end position="1475"/>
    </location>
</feature>
<feature type="region of interest" description="Disordered" evidence="1">
    <location>
        <begin position="2596"/>
        <end position="2616"/>
    </location>
</feature>
<feature type="compositionally biased region" description="Acidic residues" evidence="1">
    <location>
        <begin position="2474"/>
        <end position="2487"/>
    </location>
</feature>
<feature type="region of interest" description="Disordered" evidence="1">
    <location>
        <begin position="172"/>
        <end position="200"/>
    </location>
</feature>
<feature type="compositionally biased region" description="Low complexity" evidence="1">
    <location>
        <begin position="1885"/>
        <end position="2043"/>
    </location>
</feature>